<accession>A0ABS9H1B5</accession>
<dbReference type="InterPro" id="IPR029044">
    <property type="entry name" value="Nucleotide-diphossugar_trans"/>
</dbReference>
<dbReference type="InterPro" id="IPR001173">
    <property type="entry name" value="Glyco_trans_2-like"/>
</dbReference>
<evidence type="ECO:0000313" key="3">
    <source>
        <dbReference type="Proteomes" id="UP001649381"/>
    </source>
</evidence>
<dbReference type="EMBL" id="JAKIJS010000001">
    <property type="protein sequence ID" value="MCF6138793.1"/>
    <property type="molecule type" value="Genomic_DNA"/>
</dbReference>
<dbReference type="RefSeq" id="WP_236336821.1">
    <property type="nucleotide sequence ID" value="NZ_JAKIJS010000001.1"/>
</dbReference>
<dbReference type="PANTHER" id="PTHR48090">
    <property type="entry name" value="UNDECAPRENYL-PHOSPHATE 4-DEOXY-4-FORMAMIDO-L-ARABINOSE TRANSFERASE-RELATED"/>
    <property type="match status" value="1"/>
</dbReference>
<proteinExistence type="predicted"/>
<dbReference type="PANTHER" id="PTHR48090:SF7">
    <property type="entry name" value="RFBJ PROTEIN"/>
    <property type="match status" value="1"/>
</dbReference>
<protein>
    <submittedName>
        <fullName evidence="2">Glycosyltransferase family 2 protein</fullName>
    </submittedName>
</protein>
<keyword evidence="3" id="KW-1185">Reference proteome</keyword>
<organism evidence="2 3">
    <name type="scientific">Pseudalkalibacillus berkeleyi</name>
    <dbReference type="NCBI Taxonomy" id="1069813"/>
    <lineage>
        <taxon>Bacteria</taxon>
        <taxon>Bacillati</taxon>
        <taxon>Bacillota</taxon>
        <taxon>Bacilli</taxon>
        <taxon>Bacillales</taxon>
        <taxon>Fictibacillaceae</taxon>
        <taxon>Pseudalkalibacillus</taxon>
    </lineage>
</organism>
<comment type="caution">
    <text evidence="2">The sequence shown here is derived from an EMBL/GenBank/DDBJ whole genome shotgun (WGS) entry which is preliminary data.</text>
</comment>
<reference evidence="2 3" key="1">
    <citation type="submission" date="2022-01" db="EMBL/GenBank/DDBJ databases">
        <title>Alkalihalobacillus sp. EGI L200015, a novel bacterium isolated from a salt lake sediment.</title>
        <authorList>
            <person name="Gao L."/>
            <person name="Fang B.-Z."/>
            <person name="Li W.-J."/>
        </authorList>
    </citation>
    <scope>NUCLEOTIDE SEQUENCE [LARGE SCALE GENOMIC DNA]</scope>
    <source>
        <strain evidence="2 3">KCTC 12718</strain>
    </source>
</reference>
<dbReference type="Proteomes" id="UP001649381">
    <property type="component" value="Unassembled WGS sequence"/>
</dbReference>
<dbReference type="SUPFAM" id="SSF53448">
    <property type="entry name" value="Nucleotide-diphospho-sugar transferases"/>
    <property type="match status" value="1"/>
</dbReference>
<dbReference type="InterPro" id="IPR050256">
    <property type="entry name" value="Glycosyltransferase_2"/>
</dbReference>
<dbReference type="CDD" id="cd04179">
    <property type="entry name" value="DPM_DPG-synthase_like"/>
    <property type="match status" value="1"/>
</dbReference>
<gene>
    <name evidence="2" type="ORF">L2716_13735</name>
</gene>
<dbReference type="Gene3D" id="3.90.550.10">
    <property type="entry name" value="Spore Coat Polysaccharide Biosynthesis Protein SpsA, Chain A"/>
    <property type="match status" value="1"/>
</dbReference>
<sequence length="238" mass="27300">MKEHKVLIIVPAFNEEESIGKTLHKLIHTSRNSPYGIDICVVNDGSSDRTVDVVQSFPEVILLDLPYNLGIGGAMQTGYRYAYENNYQIAIQFDADGQHNNEDLSTIIEPLYANEADMIVGSRFVLPTDYKGSSLRRFGIVYFMYLLYLLTKQKFTDPTSGFRAINNRIIKEFAHKYPKDYPEPEVLIYIHKKGYVIQEKSVQMQQRQGGSSSITPFKSMYYMLKVTLSILMQKVIKE</sequence>
<feature type="domain" description="Glycosyltransferase 2-like" evidence="1">
    <location>
        <begin position="8"/>
        <end position="172"/>
    </location>
</feature>
<name>A0ABS9H1B5_9BACL</name>
<dbReference type="Pfam" id="PF00535">
    <property type="entry name" value="Glycos_transf_2"/>
    <property type="match status" value="1"/>
</dbReference>
<evidence type="ECO:0000313" key="2">
    <source>
        <dbReference type="EMBL" id="MCF6138793.1"/>
    </source>
</evidence>
<evidence type="ECO:0000259" key="1">
    <source>
        <dbReference type="Pfam" id="PF00535"/>
    </source>
</evidence>